<organism evidence="2 3">
    <name type="scientific">Prorocentrum cordatum</name>
    <dbReference type="NCBI Taxonomy" id="2364126"/>
    <lineage>
        <taxon>Eukaryota</taxon>
        <taxon>Sar</taxon>
        <taxon>Alveolata</taxon>
        <taxon>Dinophyceae</taxon>
        <taxon>Prorocentrales</taxon>
        <taxon>Prorocentraceae</taxon>
        <taxon>Prorocentrum</taxon>
    </lineage>
</organism>
<evidence type="ECO:0008006" key="4">
    <source>
        <dbReference type="Google" id="ProtNLM"/>
    </source>
</evidence>
<evidence type="ECO:0000313" key="3">
    <source>
        <dbReference type="Proteomes" id="UP001189429"/>
    </source>
</evidence>
<name>A0ABN9RG62_9DINO</name>
<accession>A0ABN9RG62</accession>
<sequence length="153" mass="16109">VQQASKPQSFQAQVGQPVLPSKEPVNPEAQWEHDVLLALAQMAQESLQLGAFAAVFCNLADTDASLLPSAAKAANEGSRHAAWAFEQALFSAEEGGLGAGQPWQKEFVQSAKASAAKAEQCAKQSSLAVERRCPDAVELLAKPAPIPVKGVFT</sequence>
<dbReference type="Proteomes" id="UP001189429">
    <property type="component" value="Unassembled WGS sequence"/>
</dbReference>
<comment type="caution">
    <text evidence="2">The sequence shown here is derived from an EMBL/GenBank/DDBJ whole genome shotgun (WGS) entry which is preliminary data.</text>
</comment>
<reference evidence="2" key="1">
    <citation type="submission" date="2023-10" db="EMBL/GenBank/DDBJ databases">
        <authorList>
            <person name="Chen Y."/>
            <person name="Shah S."/>
            <person name="Dougan E. K."/>
            <person name="Thang M."/>
            <person name="Chan C."/>
        </authorList>
    </citation>
    <scope>NUCLEOTIDE SEQUENCE [LARGE SCALE GENOMIC DNA]</scope>
</reference>
<dbReference type="EMBL" id="CAUYUJ010006624">
    <property type="protein sequence ID" value="CAK0818030.1"/>
    <property type="molecule type" value="Genomic_DNA"/>
</dbReference>
<feature type="region of interest" description="Disordered" evidence="1">
    <location>
        <begin position="1"/>
        <end position="27"/>
    </location>
</feature>
<proteinExistence type="predicted"/>
<protein>
    <recommendedName>
        <fullName evidence="4">Ferritin</fullName>
    </recommendedName>
</protein>
<gene>
    <name evidence="2" type="ORF">PCOR1329_LOCUS20416</name>
</gene>
<evidence type="ECO:0000256" key="1">
    <source>
        <dbReference type="SAM" id="MobiDB-lite"/>
    </source>
</evidence>
<keyword evidence="3" id="KW-1185">Reference proteome</keyword>
<feature type="compositionally biased region" description="Polar residues" evidence="1">
    <location>
        <begin position="1"/>
        <end position="14"/>
    </location>
</feature>
<feature type="non-terminal residue" evidence="2">
    <location>
        <position position="1"/>
    </location>
</feature>
<evidence type="ECO:0000313" key="2">
    <source>
        <dbReference type="EMBL" id="CAK0818030.1"/>
    </source>
</evidence>